<gene>
    <name evidence="4" type="ORF">DERP_014008</name>
</gene>
<dbReference type="InterPro" id="IPR052728">
    <property type="entry name" value="O2_lipid_transport_reg"/>
</dbReference>
<reference evidence="4 5" key="1">
    <citation type="journal article" date="2018" name="J. Allergy Clin. Immunol.">
        <title>High-quality assembly of Dermatophagoides pteronyssinus genome and transcriptome reveals a wide range of novel allergens.</title>
        <authorList>
            <person name="Liu X.Y."/>
            <person name="Yang K.Y."/>
            <person name="Wang M.Q."/>
            <person name="Kwok J.S."/>
            <person name="Zeng X."/>
            <person name="Yang Z."/>
            <person name="Xiao X.J."/>
            <person name="Lau C.P."/>
            <person name="Li Y."/>
            <person name="Huang Z.M."/>
            <person name="Ba J.G."/>
            <person name="Yim A.K."/>
            <person name="Ouyang C.Y."/>
            <person name="Ngai S.M."/>
            <person name="Chan T.F."/>
            <person name="Leung E.L."/>
            <person name="Liu L."/>
            <person name="Liu Z.G."/>
            <person name="Tsui S.K."/>
        </authorList>
    </citation>
    <scope>NUCLEOTIDE SEQUENCE [LARGE SCALE GENOMIC DNA]</scope>
    <source>
        <strain evidence="4">Derp</strain>
    </source>
</reference>
<feature type="transmembrane region" description="Helical" evidence="1">
    <location>
        <begin position="342"/>
        <end position="370"/>
    </location>
</feature>
<dbReference type="Proteomes" id="UP000887458">
    <property type="component" value="Unassembled WGS sequence"/>
</dbReference>
<evidence type="ECO:0000256" key="1">
    <source>
        <dbReference type="SAM" id="Phobius"/>
    </source>
</evidence>
<sequence length="760" mass="88844">MPRVYDYQFVIGERISQRCFNSFVQFANQFRRHSVWPYQMIAASATYSSLNKFALRSYGDFDSCLDIVAHDDRDDRTDQVFFTGQYCLIEVELPLPELKSSITYSDRILDFNQTELSGTFSEYYLMIAPFLYSNPLSFALCLPSTCSPQEIQSVANFFLQRFRINTRPLSDCYSRFNMTVEALPEDVSDKFNLESIRQMQSSYGSFITQLNRYQILAILFAVVSVITVLFSTIYEVYHRYSSNETLRKSHHRNRPKSFIVCFSFRYSLEQMFIIRDRYAGQQMSDFPRNSGRMTNTACLDAIKSLALAWICLSNFYLVGYQSHMISSLPHVRQLQLNIRTNVFYQIVIQSWLSFDIFFVISGFLLAYTFLPYISKHEGRPLLSFFFAKRFLRLFPSVFFVGMAIKLLPLWQNAGPIYNSSVERILQPCQHYILRSLLFFADFYDYDRTCLPHLWYVSNEFQLSMLGVLVLTFVYNRRKHAAKTFAALIAIGILMSGLIAHRLQLKSLIIDNVIIKERPAIFKSLHFNGFAHFQSYFAGMALAYYCRTNFNPTAKPFNFALPLRIVTALILLTLSSAYVVYIPLIFAHYDLDGHQSNWPIIVYYATARILFIGPTLWMIVQCLPRNNIITKVLSWSIFRICSHLCFQIYLWNLIIIWIYLFTKRTLLEINLMESFPVAMSLFILTVVISMFTFLLFEAPYRNLFRYYFESPRTADNIDSSSISMKHRHSNATTFNNNHIKTTTLIEHQYKHYDNPSIVIDS</sequence>
<dbReference type="Pfam" id="PF20146">
    <property type="entry name" value="NRF"/>
    <property type="match status" value="1"/>
</dbReference>
<feature type="transmembrane region" description="Helical" evidence="1">
    <location>
        <begin position="390"/>
        <end position="410"/>
    </location>
</feature>
<feature type="transmembrane region" description="Helical" evidence="1">
    <location>
        <begin position="600"/>
        <end position="619"/>
    </location>
</feature>
<evidence type="ECO:0000313" key="4">
    <source>
        <dbReference type="EMBL" id="KAH9420389.1"/>
    </source>
</evidence>
<proteinExistence type="predicted"/>
<feature type="transmembrane region" description="Helical" evidence="1">
    <location>
        <begin position="524"/>
        <end position="544"/>
    </location>
</feature>
<keyword evidence="1" id="KW-0472">Membrane</keyword>
<feature type="transmembrane region" description="Helical" evidence="1">
    <location>
        <begin position="215"/>
        <end position="237"/>
    </location>
</feature>
<name>A0ABQ8JCR3_DERPT</name>
<evidence type="ECO:0008006" key="6">
    <source>
        <dbReference type="Google" id="ProtNLM"/>
    </source>
</evidence>
<dbReference type="InterPro" id="IPR002656">
    <property type="entry name" value="Acyl_transf_3_dom"/>
</dbReference>
<comment type="caution">
    <text evidence="4">The sequence shown here is derived from an EMBL/GenBank/DDBJ whole genome shotgun (WGS) entry which is preliminary data.</text>
</comment>
<feature type="transmembrane region" description="Helical" evidence="1">
    <location>
        <begin position="452"/>
        <end position="472"/>
    </location>
</feature>
<dbReference type="EMBL" id="NJHN03000049">
    <property type="protein sequence ID" value="KAH9420389.1"/>
    <property type="molecule type" value="Genomic_DNA"/>
</dbReference>
<feature type="transmembrane region" description="Helical" evidence="1">
    <location>
        <begin position="484"/>
        <end position="504"/>
    </location>
</feature>
<feature type="domain" description="Nose resistant-to-fluoxetine protein N-terminal" evidence="3">
    <location>
        <begin position="19"/>
        <end position="154"/>
    </location>
</feature>
<evidence type="ECO:0000313" key="5">
    <source>
        <dbReference type="Proteomes" id="UP000887458"/>
    </source>
</evidence>
<keyword evidence="1" id="KW-1133">Transmembrane helix</keyword>
<feature type="transmembrane region" description="Helical" evidence="1">
    <location>
        <begin position="639"/>
        <end position="661"/>
    </location>
</feature>
<evidence type="ECO:0000259" key="2">
    <source>
        <dbReference type="Pfam" id="PF01757"/>
    </source>
</evidence>
<dbReference type="PANTHER" id="PTHR11161">
    <property type="entry name" value="O-ACYLTRANSFERASE"/>
    <property type="match status" value="1"/>
</dbReference>
<feature type="domain" description="Acyltransferase 3" evidence="2">
    <location>
        <begin position="298"/>
        <end position="691"/>
    </location>
</feature>
<dbReference type="InterPro" id="IPR006621">
    <property type="entry name" value="Nose-resist-to-fluoxetine_N"/>
</dbReference>
<feature type="transmembrane region" description="Helical" evidence="1">
    <location>
        <begin position="564"/>
        <end position="588"/>
    </location>
</feature>
<dbReference type="Pfam" id="PF01757">
    <property type="entry name" value="Acyl_transf_3"/>
    <property type="match status" value="1"/>
</dbReference>
<keyword evidence="5" id="KW-1185">Reference proteome</keyword>
<reference evidence="4 5" key="2">
    <citation type="journal article" date="2022" name="Mol. Biol. Evol.">
        <title>Comparative Genomics Reveals Insights into the Divergent Evolution of Astigmatic Mites and Household Pest Adaptations.</title>
        <authorList>
            <person name="Xiong Q."/>
            <person name="Wan A.T."/>
            <person name="Liu X."/>
            <person name="Fung C.S."/>
            <person name="Xiao X."/>
            <person name="Malainual N."/>
            <person name="Hou J."/>
            <person name="Wang L."/>
            <person name="Wang M."/>
            <person name="Yang K.Y."/>
            <person name="Cui Y."/>
            <person name="Leung E.L."/>
            <person name="Nong W."/>
            <person name="Shin S.K."/>
            <person name="Au S.W."/>
            <person name="Jeong K.Y."/>
            <person name="Chew F.T."/>
            <person name="Hui J.H."/>
            <person name="Leung T.F."/>
            <person name="Tungtrongchitr A."/>
            <person name="Zhong N."/>
            <person name="Liu Z."/>
            <person name="Tsui S.K."/>
        </authorList>
    </citation>
    <scope>NUCLEOTIDE SEQUENCE [LARGE SCALE GENOMIC DNA]</scope>
    <source>
        <strain evidence="4">Derp</strain>
    </source>
</reference>
<evidence type="ECO:0000259" key="3">
    <source>
        <dbReference type="Pfam" id="PF20146"/>
    </source>
</evidence>
<feature type="transmembrane region" description="Helical" evidence="1">
    <location>
        <begin position="301"/>
        <end position="322"/>
    </location>
</feature>
<keyword evidence="1" id="KW-0812">Transmembrane</keyword>
<feature type="transmembrane region" description="Helical" evidence="1">
    <location>
        <begin position="673"/>
        <end position="695"/>
    </location>
</feature>
<accession>A0ABQ8JCR3</accession>
<organism evidence="4 5">
    <name type="scientific">Dermatophagoides pteronyssinus</name>
    <name type="common">European house dust mite</name>
    <dbReference type="NCBI Taxonomy" id="6956"/>
    <lineage>
        <taxon>Eukaryota</taxon>
        <taxon>Metazoa</taxon>
        <taxon>Ecdysozoa</taxon>
        <taxon>Arthropoda</taxon>
        <taxon>Chelicerata</taxon>
        <taxon>Arachnida</taxon>
        <taxon>Acari</taxon>
        <taxon>Acariformes</taxon>
        <taxon>Sarcoptiformes</taxon>
        <taxon>Astigmata</taxon>
        <taxon>Psoroptidia</taxon>
        <taxon>Analgoidea</taxon>
        <taxon>Pyroglyphidae</taxon>
        <taxon>Dermatophagoidinae</taxon>
        <taxon>Dermatophagoides</taxon>
    </lineage>
</organism>
<dbReference type="PANTHER" id="PTHR11161:SF0">
    <property type="entry name" value="O-ACYLTRANSFERASE LIKE PROTEIN"/>
    <property type="match status" value="1"/>
</dbReference>
<protein>
    <recommendedName>
        <fullName evidence="6">Nose resistant to fluoxetine protein 6-like</fullName>
    </recommendedName>
</protein>